<dbReference type="SUPFAM" id="SSF51126">
    <property type="entry name" value="Pectin lyase-like"/>
    <property type="match status" value="1"/>
</dbReference>
<dbReference type="InterPro" id="IPR014756">
    <property type="entry name" value="Ig_E-set"/>
</dbReference>
<reference evidence="7 8" key="1">
    <citation type="submission" date="2019-11" db="EMBL/GenBank/DDBJ databases">
        <title>Gracilibacillus salitolerans sp. nov., a moderate halophile isolated from a saline soil in northwest China.</title>
        <authorList>
            <person name="Gan L."/>
        </authorList>
    </citation>
    <scope>NUCLEOTIDE SEQUENCE [LARGE SCALE GENOMIC DNA]</scope>
    <source>
        <strain evidence="7 8">SCU50</strain>
    </source>
</reference>
<evidence type="ECO:0000256" key="1">
    <source>
        <dbReference type="ARBA" id="ARBA00022729"/>
    </source>
</evidence>
<evidence type="ECO:0000256" key="2">
    <source>
        <dbReference type="ARBA" id="ARBA00023001"/>
    </source>
</evidence>
<protein>
    <recommendedName>
        <fullName evidence="6">F5/8 type C domain-containing protein</fullName>
    </recommendedName>
</protein>
<keyword evidence="5" id="KW-0472">Membrane</keyword>
<feature type="domain" description="F5/8 type C" evidence="6">
    <location>
        <begin position="598"/>
        <end position="743"/>
    </location>
</feature>
<dbReference type="InterPro" id="IPR011050">
    <property type="entry name" value="Pectin_lyase_fold/virulence"/>
</dbReference>
<dbReference type="InterPro" id="IPR000421">
    <property type="entry name" value="FA58C"/>
</dbReference>
<dbReference type="PROSITE" id="PS50022">
    <property type="entry name" value="FA58C_3"/>
    <property type="match status" value="1"/>
</dbReference>
<evidence type="ECO:0000256" key="3">
    <source>
        <dbReference type="ARBA" id="ARBA00023277"/>
    </source>
</evidence>
<gene>
    <name evidence="7" type="ORF">GI584_19645</name>
</gene>
<evidence type="ECO:0000313" key="8">
    <source>
        <dbReference type="Proteomes" id="UP000339690"/>
    </source>
</evidence>
<dbReference type="Pfam" id="PF00754">
    <property type="entry name" value="F5_F8_type_C"/>
    <property type="match status" value="1"/>
</dbReference>
<dbReference type="EMBL" id="CP045915">
    <property type="protein sequence ID" value="QGH36124.1"/>
    <property type="molecule type" value="Genomic_DNA"/>
</dbReference>
<dbReference type="Gene3D" id="2.60.40.10">
    <property type="entry name" value="Immunoglobulins"/>
    <property type="match status" value="1"/>
</dbReference>
<keyword evidence="5" id="KW-0812">Transmembrane</keyword>
<accession>A0A5Q2TME6</accession>
<dbReference type="Gene3D" id="2.60.120.260">
    <property type="entry name" value="Galactose-binding domain-like"/>
    <property type="match status" value="1"/>
</dbReference>
<organism evidence="7 8">
    <name type="scientific">Gracilibacillus salitolerans</name>
    <dbReference type="NCBI Taxonomy" id="2663022"/>
    <lineage>
        <taxon>Bacteria</taxon>
        <taxon>Bacillati</taxon>
        <taxon>Bacillota</taxon>
        <taxon>Bacilli</taxon>
        <taxon>Bacillales</taxon>
        <taxon>Bacillaceae</taxon>
        <taxon>Gracilibacillus</taxon>
    </lineage>
</organism>
<dbReference type="InterPro" id="IPR013783">
    <property type="entry name" value="Ig-like_fold"/>
</dbReference>
<dbReference type="Pfam" id="PF22888">
    <property type="entry name" value="FIMAH"/>
    <property type="match status" value="1"/>
</dbReference>
<keyword evidence="2" id="KW-0136">Cellulose degradation</keyword>
<evidence type="ECO:0000259" key="6">
    <source>
        <dbReference type="PROSITE" id="PS50022"/>
    </source>
</evidence>
<proteinExistence type="predicted"/>
<dbReference type="Proteomes" id="UP000339690">
    <property type="component" value="Chromosome"/>
</dbReference>
<evidence type="ECO:0000256" key="5">
    <source>
        <dbReference type="SAM" id="Phobius"/>
    </source>
</evidence>
<dbReference type="GO" id="GO:0030245">
    <property type="term" value="P:cellulose catabolic process"/>
    <property type="evidence" value="ECO:0007669"/>
    <property type="project" value="UniProtKB-KW"/>
</dbReference>
<evidence type="ECO:0000256" key="4">
    <source>
        <dbReference type="ARBA" id="ARBA00023326"/>
    </source>
</evidence>
<dbReference type="SUPFAM" id="SSF81296">
    <property type="entry name" value="E set domains"/>
    <property type="match status" value="1"/>
</dbReference>
<keyword evidence="4" id="KW-0624">Polysaccharide degradation</keyword>
<dbReference type="InterPro" id="IPR005102">
    <property type="entry name" value="Carbo-bd_X2"/>
</dbReference>
<dbReference type="AlphaFoldDB" id="A0A5Q2TME6"/>
<dbReference type="InterPro" id="IPR008979">
    <property type="entry name" value="Galactose-bd-like_sf"/>
</dbReference>
<keyword evidence="3" id="KW-0119">Carbohydrate metabolism</keyword>
<sequence length="930" mass="106639">MFIQYIIGSDKMRKHVTYILPVFILFLFGMVSVLISEASVQANASGTDYYVDATNGIDSNDGQSPENAWKTFTPVNNKTFKPGDRILLKAGEIWEDQQLWPKGSGAEGAPIIIDMYGDESLGKPYIAVNGNVPTPVYLEGNTWKKDMDLVGKTGAVILMNQQYWEIHNLEISNDDDFEEDIDVPGTERQVVRDGISISINADLFEDGEDTIMDYFRITNNEIHDIDGVTTWQRIHYGGINFQVFGDKPYTEYADNENYFKDVKIEHNNIINTELHAIQFGFNWFNDLGNWEQDWIREKDIFSRDVYIGHNYAEDIGQGAIQLANTKDMLVEYNEVNGFLKRYDSVSAGLYSWASENVTQQFNEVYDGVSAFYDGTPFDFEFSGKDIVYQYNYTHDNPAGWMSYMGRAENNIARYNLSVNDNGVLIKNQLHVNWSPAYFVNNTFVYDGAEMEIHDEEIKSSMYLYNNIFYNYNETTPTTWARRVSDGKPGIHNMVFQNNAIYEASGLRGEHEPVDLFKITDDPQFVGDPTNYTNGLYEGTQNYKLKETSPLINAGRYVEQAGTKDYFGNPLYRDGGLDIGIHEVQIGEHTAPEDYEVYDYQPQLSYAREENLLLDLNERNITVSHENTNQNINHLVDGDLDTRWQTANVNPSEEDPIRITFDLGEKKTYGRFVINQQEARIGDYYLDYSTDGDNWTTVKSGTLANMRDYTLDFDNVEGRYFRLNVTSRRAPYDLAFNDVSLYDRTPIEPSLEKNILHYDKDALDRHTSTYVFLEPNGNQFENISHHGEPLVEGEDYILNAVRVDFTREYLDSLSVGEQRFDIEFTVDGNLMSVPFSVVISDDPVSVITELEQIIDSYSPNEIKNPMSKNLLNRLNNAEKFLQDGKQEQAIEQLTSAQTHLNKPSLSEFITNEAKDRINELLNMLESSLQKK</sequence>
<keyword evidence="1" id="KW-0732">Signal</keyword>
<keyword evidence="5" id="KW-1133">Transmembrane helix</keyword>
<dbReference type="InterPro" id="IPR054470">
    <property type="entry name" value="FIMAH_dom"/>
</dbReference>
<dbReference type="KEGG" id="grc:GI584_19645"/>
<feature type="transmembrane region" description="Helical" evidence="5">
    <location>
        <begin position="16"/>
        <end position="35"/>
    </location>
</feature>
<dbReference type="Pfam" id="PF03442">
    <property type="entry name" value="CBM_X2"/>
    <property type="match status" value="1"/>
</dbReference>
<dbReference type="SUPFAM" id="SSF49785">
    <property type="entry name" value="Galactose-binding domain-like"/>
    <property type="match status" value="1"/>
</dbReference>
<evidence type="ECO:0000313" key="7">
    <source>
        <dbReference type="EMBL" id="QGH36124.1"/>
    </source>
</evidence>
<name>A0A5Q2TME6_9BACI</name>
<keyword evidence="8" id="KW-1185">Reference proteome</keyword>